<evidence type="ECO:0000313" key="3">
    <source>
        <dbReference type="Proteomes" id="UP001152759"/>
    </source>
</evidence>
<evidence type="ECO:0008006" key="4">
    <source>
        <dbReference type="Google" id="ProtNLM"/>
    </source>
</evidence>
<evidence type="ECO:0000256" key="1">
    <source>
        <dbReference type="SAM" id="SignalP"/>
    </source>
</evidence>
<keyword evidence="3" id="KW-1185">Reference proteome</keyword>
<keyword evidence="1" id="KW-0732">Signal</keyword>
<feature type="chain" id="PRO_5040376368" description="Secreted protein" evidence="1">
    <location>
        <begin position="25"/>
        <end position="151"/>
    </location>
</feature>
<accession>A0A9P0ABN1</accession>
<dbReference type="Proteomes" id="UP001152759">
    <property type="component" value="Chromosome 4"/>
</dbReference>
<organism evidence="2 3">
    <name type="scientific">Bemisia tabaci</name>
    <name type="common">Sweetpotato whitefly</name>
    <name type="synonym">Aleurodes tabaci</name>
    <dbReference type="NCBI Taxonomy" id="7038"/>
    <lineage>
        <taxon>Eukaryota</taxon>
        <taxon>Metazoa</taxon>
        <taxon>Ecdysozoa</taxon>
        <taxon>Arthropoda</taxon>
        <taxon>Hexapoda</taxon>
        <taxon>Insecta</taxon>
        <taxon>Pterygota</taxon>
        <taxon>Neoptera</taxon>
        <taxon>Paraneoptera</taxon>
        <taxon>Hemiptera</taxon>
        <taxon>Sternorrhyncha</taxon>
        <taxon>Aleyrodoidea</taxon>
        <taxon>Aleyrodidae</taxon>
        <taxon>Aleyrodinae</taxon>
        <taxon>Bemisia</taxon>
    </lineage>
</organism>
<feature type="signal peptide" evidence="1">
    <location>
        <begin position="1"/>
        <end position="24"/>
    </location>
</feature>
<protein>
    <recommendedName>
        <fullName evidence="4">Secreted protein</fullName>
    </recommendedName>
</protein>
<name>A0A9P0ABN1_BEMTA</name>
<evidence type="ECO:0000313" key="2">
    <source>
        <dbReference type="EMBL" id="CAH0387924.1"/>
    </source>
</evidence>
<proteinExistence type="predicted"/>
<gene>
    <name evidence="2" type="ORF">BEMITA_LOCUS6881</name>
</gene>
<dbReference type="KEGG" id="btab:109031253"/>
<dbReference type="EMBL" id="OU963865">
    <property type="protein sequence ID" value="CAH0387924.1"/>
    <property type="molecule type" value="Genomic_DNA"/>
</dbReference>
<dbReference type="AlphaFoldDB" id="A0A9P0ABN1"/>
<sequence>MLLHSPFCTLASLIILSQHFLVSGLQQQPPAAGAAQGAQGAQLAQRRIPRITTGIETNPCRNNPPTRDDHEACQRFCNQTYGTDPDYHNNPWTIGRCKARGKCKCTFNFEAYGHWLGCWDTMFTSDPRSLQRLVNNRYRRQTRSSSVVRGL</sequence>
<reference evidence="2" key="1">
    <citation type="submission" date="2021-12" db="EMBL/GenBank/DDBJ databases">
        <authorList>
            <person name="King R."/>
        </authorList>
    </citation>
    <scope>NUCLEOTIDE SEQUENCE</scope>
</reference>